<dbReference type="CDD" id="cd16018">
    <property type="entry name" value="Enpp"/>
    <property type="match status" value="1"/>
</dbReference>
<dbReference type="Gene3D" id="3.40.720.10">
    <property type="entry name" value="Alkaline Phosphatase, subunit A"/>
    <property type="match status" value="1"/>
</dbReference>
<gene>
    <name evidence="4" type="ORF">CUNI_LOCUS3373</name>
</gene>
<dbReference type="Proteomes" id="UP000678393">
    <property type="component" value="Unassembled WGS sequence"/>
</dbReference>
<dbReference type="GO" id="GO:0016787">
    <property type="term" value="F:hydrolase activity"/>
    <property type="evidence" value="ECO:0007669"/>
    <property type="project" value="UniProtKB-ARBA"/>
</dbReference>
<dbReference type="OrthoDB" id="415411at2759"/>
<keyword evidence="5" id="KW-1185">Reference proteome</keyword>
<evidence type="ECO:0000313" key="4">
    <source>
        <dbReference type="EMBL" id="CAG5117815.1"/>
    </source>
</evidence>
<feature type="transmembrane region" description="Helical" evidence="2">
    <location>
        <begin position="419"/>
        <end position="441"/>
    </location>
</feature>
<comment type="caution">
    <text evidence="4">The sequence shown here is derived from an EMBL/GenBank/DDBJ whole genome shotgun (WGS) entry which is preliminary data.</text>
</comment>
<evidence type="ECO:0008006" key="6">
    <source>
        <dbReference type="Google" id="ProtNLM"/>
    </source>
</evidence>
<evidence type="ECO:0000256" key="3">
    <source>
        <dbReference type="SAM" id="SignalP"/>
    </source>
</evidence>
<dbReference type="Pfam" id="PF01663">
    <property type="entry name" value="Phosphodiest"/>
    <property type="match status" value="1"/>
</dbReference>
<keyword evidence="2" id="KW-1133">Transmembrane helix</keyword>
<evidence type="ECO:0000313" key="5">
    <source>
        <dbReference type="Proteomes" id="UP000678393"/>
    </source>
</evidence>
<feature type="compositionally biased region" description="Acidic residues" evidence="1">
    <location>
        <begin position="480"/>
        <end position="494"/>
    </location>
</feature>
<dbReference type="PANTHER" id="PTHR10151">
    <property type="entry name" value="ECTONUCLEOTIDE PYROPHOSPHATASE/PHOSPHODIESTERASE"/>
    <property type="match status" value="1"/>
</dbReference>
<keyword evidence="3" id="KW-0732">Signal</keyword>
<feature type="chain" id="PRO_5035816839" description="Ectonucleotide pyrophosphatase/phosphodiesterase family member 5" evidence="3">
    <location>
        <begin position="20"/>
        <end position="505"/>
    </location>
</feature>
<organism evidence="4 5">
    <name type="scientific">Candidula unifasciata</name>
    <dbReference type="NCBI Taxonomy" id="100452"/>
    <lineage>
        <taxon>Eukaryota</taxon>
        <taxon>Metazoa</taxon>
        <taxon>Spiralia</taxon>
        <taxon>Lophotrochozoa</taxon>
        <taxon>Mollusca</taxon>
        <taxon>Gastropoda</taxon>
        <taxon>Heterobranchia</taxon>
        <taxon>Euthyneura</taxon>
        <taxon>Panpulmonata</taxon>
        <taxon>Eupulmonata</taxon>
        <taxon>Stylommatophora</taxon>
        <taxon>Helicina</taxon>
        <taxon>Helicoidea</taxon>
        <taxon>Geomitridae</taxon>
        <taxon>Candidula</taxon>
    </lineage>
</organism>
<dbReference type="Gene3D" id="3.30.1360.180">
    <property type="match status" value="1"/>
</dbReference>
<dbReference type="AlphaFoldDB" id="A0A8S3YQW7"/>
<accession>A0A8S3YQW7</accession>
<dbReference type="SUPFAM" id="SSF53649">
    <property type="entry name" value="Alkaline phosphatase-like"/>
    <property type="match status" value="1"/>
</dbReference>
<keyword evidence="2" id="KW-0812">Transmembrane</keyword>
<dbReference type="InterPro" id="IPR017850">
    <property type="entry name" value="Alkaline_phosphatase_core_sf"/>
</dbReference>
<evidence type="ECO:0000256" key="2">
    <source>
        <dbReference type="SAM" id="Phobius"/>
    </source>
</evidence>
<reference evidence="4" key="1">
    <citation type="submission" date="2021-04" db="EMBL/GenBank/DDBJ databases">
        <authorList>
            <consortium name="Molecular Ecology Group"/>
        </authorList>
    </citation>
    <scope>NUCLEOTIDE SEQUENCE</scope>
</reference>
<dbReference type="InterPro" id="IPR002591">
    <property type="entry name" value="Phosphodiest/P_Trfase"/>
</dbReference>
<name>A0A8S3YQW7_9EUPU</name>
<feature type="region of interest" description="Disordered" evidence="1">
    <location>
        <begin position="477"/>
        <end position="505"/>
    </location>
</feature>
<keyword evidence="2" id="KW-0472">Membrane</keyword>
<proteinExistence type="predicted"/>
<sequence>MAMLFSLILLLVNLQKIVCHIEKDLPLLLISFDGFRWDYLSRTDTPNFDRIIKNGVTAKQGIKSVFVTNTLPNHWSLVTGLYTESHGVLDNYIKDPRISKAFLPKYKDANYQNDPRYYDDGAEPIWVANQLQKQGRSGSVMWWGSENPVKWVRPTYQMPYNDAISSSEKVDTMIQWLTGEYPVNLGLVYFPEPDHTAHMSGPESADVTEQISIADSIVGYLLDKLEKKGLLDDINIIITSDHGFTNVSASRLIQLESIVSSSDYELLTESPVASIFPVDGQLESVYSKLKANATSADSHFKVYKAEEIPERFHYKNHPRRVPPIIAIADLGYSFVSNTSREFTLAGSHGYDNDYQDMHPFFVAMGPSFRQGFSVDTFNTVDVYPLMCHLLHLKPAPNNGSMEVVALLLRENEENTMWTFGTYILVLITTASVGSVFSVAACRQHRYLKRKIIQLKLSPAQATIKYSLPGKGGVQASLLSAEDDEDEDDFDDANDGDNILEIVSKR</sequence>
<evidence type="ECO:0000256" key="1">
    <source>
        <dbReference type="SAM" id="MobiDB-lite"/>
    </source>
</evidence>
<dbReference type="PANTHER" id="PTHR10151:SF120">
    <property type="entry name" value="BIS(5'-ADENOSYL)-TRIPHOSPHATASE"/>
    <property type="match status" value="1"/>
</dbReference>
<protein>
    <recommendedName>
        <fullName evidence="6">Ectonucleotide pyrophosphatase/phosphodiesterase family member 5</fullName>
    </recommendedName>
</protein>
<dbReference type="EMBL" id="CAJHNH020000458">
    <property type="protein sequence ID" value="CAG5117815.1"/>
    <property type="molecule type" value="Genomic_DNA"/>
</dbReference>
<feature type="signal peptide" evidence="3">
    <location>
        <begin position="1"/>
        <end position="19"/>
    </location>
</feature>